<evidence type="ECO:0000256" key="2">
    <source>
        <dbReference type="ARBA" id="ARBA00006213"/>
    </source>
</evidence>
<evidence type="ECO:0000313" key="8">
    <source>
        <dbReference type="Proteomes" id="UP000189701"/>
    </source>
</evidence>
<comment type="subcellular location">
    <subcellularLocation>
        <location evidence="1 7">Membrane</location>
        <topology evidence="1 7">Multi-pass membrane protein</topology>
    </subcellularLocation>
</comment>
<dbReference type="GO" id="GO:0016020">
    <property type="term" value="C:membrane"/>
    <property type="evidence" value="ECO:0007669"/>
    <property type="project" value="UniProtKB-SubCell"/>
</dbReference>
<dbReference type="PANTHER" id="PTHR31376">
    <property type="entry name" value="OS09G0467300 PROTEIN-RELATED"/>
    <property type="match status" value="1"/>
</dbReference>
<feature type="transmembrane region" description="Helical" evidence="7">
    <location>
        <begin position="105"/>
        <end position="128"/>
    </location>
</feature>
<evidence type="ECO:0000313" key="9">
    <source>
        <dbReference type="RefSeq" id="XP_009762884.1"/>
    </source>
</evidence>
<dbReference type="GO" id="GO:0015211">
    <property type="term" value="F:purine nucleoside transmembrane transporter activity"/>
    <property type="evidence" value="ECO:0007669"/>
    <property type="project" value="UniProtKB-UniRule"/>
</dbReference>
<feature type="transmembrane region" description="Helical" evidence="7">
    <location>
        <begin position="327"/>
        <end position="345"/>
    </location>
</feature>
<dbReference type="AlphaFoldDB" id="A0A1U7VKL2"/>
<feature type="transmembrane region" description="Helical" evidence="7">
    <location>
        <begin position="193"/>
        <end position="213"/>
    </location>
</feature>
<evidence type="ECO:0000256" key="5">
    <source>
        <dbReference type="ARBA" id="ARBA00022989"/>
    </source>
</evidence>
<evidence type="ECO:0000256" key="1">
    <source>
        <dbReference type="ARBA" id="ARBA00004141"/>
    </source>
</evidence>
<dbReference type="GO" id="GO:0005345">
    <property type="term" value="F:purine nucleobase transmembrane transporter activity"/>
    <property type="evidence" value="ECO:0007669"/>
    <property type="project" value="UniProtKB-UniRule"/>
</dbReference>
<feature type="transmembrane region" description="Helical" evidence="7">
    <location>
        <begin position="300"/>
        <end position="321"/>
    </location>
</feature>
<reference evidence="8" key="1">
    <citation type="journal article" date="2013" name="Genome Biol.">
        <title>Reference genomes and transcriptomes of Nicotiana sylvestris and Nicotiana tomentosiformis.</title>
        <authorList>
            <person name="Sierro N."/>
            <person name="Battey J.N."/>
            <person name="Ouadi S."/>
            <person name="Bovet L."/>
            <person name="Goepfert S."/>
            <person name="Bakaher N."/>
            <person name="Peitsch M.C."/>
            <person name="Ivanov N.V."/>
        </authorList>
    </citation>
    <scope>NUCLEOTIDE SEQUENCE [LARGE SCALE GENOMIC DNA]</scope>
</reference>
<dbReference type="Proteomes" id="UP000189701">
    <property type="component" value="Unplaced"/>
</dbReference>
<dbReference type="eggNOG" id="ENOG502QVMQ">
    <property type="taxonomic scope" value="Eukaryota"/>
</dbReference>
<gene>
    <name evidence="9" type="primary">LOC104214859</name>
</gene>
<keyword evidence="5 7" id="KW-1133">Transmembrane helix</keyword>
<evidence type="ECO:0000256" key="6">
    <source>
        <dbReference type="ARBA" id="ARBA00023136"/>
    </source>
</evidence>
<keyword evidence="3 7" id="KW-0813">Transport</keyword>
<feature type="transmembrane region" description="Helical" evidence="7">
    <location>
        <begin position="57"/>
        <end position="78"/>
    </location>
</feature>
<organism evidence="8 9">
    <name type="scientific">Nicotiana sylvestris</name>
    <name type="common">Wood tobacco</name>
    <name type="synonym">South American tobacco</name>
    <dbReference type="NCBI Taxonomy" id="4096"/>
    <lineage>
        <taxon>Eukaryota</taxon>
        <taxon>Viridiplantae</taxon>
        <taxon>Streptophyta</taxon>
        <taxon>Embryophyta</taxon>
        <taxon>Tracheophyta</taxon>
        <taxon>Spermatophyta</taxon>
        <taxon>Magnoliopsida</taxon>
        <taxon>eudicotyledons</taxon>
        <taxon>Gunneridae</taxon>
        <taxon>Pentapetalae</taxon>
        <taxon>asterids</taxon>
        <taxon>lamiids</taxon>
        <taxon>Solanales</taxon>
        <taxon>Solanaceae</taxon>
        <taxon>Nicotianoideae</taxon>
        <taxon>Nicotianeae</taxon>
        <taxon>Nicotiana</taxon>
    </lineage>
</organism>
<dbReference type="SUPFAM" id="SSF103481">
    <property type="entry name" value="Multidrug resistance efflux transporter EmrE"/>
    <property type="match status" value="1"/>
</dbReference>
<reference evidence="9" key="2">
    <citation type="submission" date="2025-08" db="UniProtKB">
        <authorList>
            <consortium name="RefSeq"/>
        </authorList>
    </citation>
    <scope>IDENTIFICATION</scope>
    <source>
        <tissue evidence="9">Leaf</tissue>
    </source>
</reference>
<sequence length="373" mass="41760">MLGRIFMQMLSLNPSFLGVQNIYKKWIEIFFNIVLVLSCQSAATLLGELYYKEGGKTTWLVSLLQNGGFPLLLPIYFLNKIPKKCTLISDDENNTSSAISIWKLLSVYVFLGTLLGGCCMLSAVGLLYLPVSTFSLINTTQLGFNTLFSFFLNSKKITTYIANSIFLLTISSILLVLQRDDSSSGHNKGGKHYIIGFICKLFASAGYALLLSFTERVFRNIIKKRTMKEVINLVIWQSFFATCVILIGLFASGGWKGLKTEMQEYKLGKLSYVMTLVWNALCWQVYTIVVLSLITKVSALFANVITALTIPLIPILAVIIFHEKMSGVKAVSMILAIWGFLSYAYQQYLDELKRKADMSKANEESEVSLVEQA</sequence>
<dbReference type="PANTHER" id="PTHR31376:SF39">
    <property type="entry name" value="PURINE PERMEASE-RELATED"/>
    <property type="match status" value="1"/>
</dbReference>
<keyword evidence="4 7" id="KW-0812">Transmembrane</keyword>
<keyword evidence="6 7" id="KW-0472">Membrane</keyword>
<feature type="transmembrane region" description="Helical" evidence="7">
    <location>
        <begin position="134"/>
        <end position="153"/>
    </location>
</feature>
<feature type="transmembrane region" description="Helical" evidence="7">
    <location>
        <begin position="272"/>
        <end position="293"/>
    </location>
</feature>
<feature type="transmembrane region" description="Helical" evidence="7">
    <location>
        <begin position="29"/>
        <end position="51"/>
    </location>
</feature>
<evidence type="ECO:0000256" key="7">
    <source>
        <dbReference type="RuleBase" id="RU368015"/>
    </source>
</evidence>
<evidence type="ECO:0000256" key="4">
    <source>
        <dbReference type="ARBA" id="ARBA00022692"/>
    </source>
</evidence>
<dbReference type="InterPro" id="IPR030182">
    <property type="entry name" value="PUP_plant"/>
</dbReference>
<feature type="transmembrane region" description="Helical" evidence="7">
    <location>
        <begin position="160"/>
        <end position="178"/>
    </location>
</feature>
<dbReference type="RefSeq" id="XP_009762884.1">
    <property type="nucleotide sequence ID" value="XM_009764582.1"/>
</dbReference>
<keyword evidence="8" id="KW-1185">Reference proteome</keyword>
<dbReference type="Pfam" id="PF16913">
    <property type="entry name" value="PUNUT"/>
    <property type="match status" value="1"/>
</dbReference>
<proteinExistence type="inferred from homology"/>
<comment type="similarity">
    <text evidence="2 7">Belongs to the purine permeases (TC 2.A.7.14) family.</text>
</comment>
<name>A0A1U7VKL2_NICSY</name>
<protein>
    <recommendedName>
        <fullName evidence="7">Probable purine permease</fullName>
    </recommendedName>
</protein>
<feature type="transmembrane region" description="Helical" evidence="7">
    <location>
        <begin position="233"/>
        <end position="252"/>
    </location>
</feature>
<evidence type="ECO:0000256" key="3">
    <source>
        <dbReference type="ARBA" id="ARBA00022448"/>
    </source>
</evidence>
<dbReference type="InterPro" id="IPR037185">
    <property type="entry name" value="EmrE-like"/>
</dbReference>
<accession>A0A1U7VKL2</accession>
<dbReference type="STRING" id="4096.A0A1U7VKL2"/>